<dbReference type="InterPro" id="IPR020583">
    <property type="entry name" value="Inositol_monoP_metal-BS"/>
</dbReference>
<keyword evidence="4" id="KW-0378">Hydrolase</keyword>
<dbReference type="RefSeq" id="XP_033431683.1">
    <property type="nucleotide sequence ID" value="XM_033565926.1"/>
</dbReference>
<reference evidence="7 10" key="2">
    <citation type="submission" date="2019-08" db="EMBL/GenBank/DDBJ databases">
        <title>The genome sequence of a newly discovered highly antifungal drug resistant Aspergillus species, Aspergillus tanneri NIH 1004.</title>
        <authorList>
            <person name="Mounaud S."/>
            <person name="Singh I."/>
            <person name="Joardar V."/>
            <person name="Pakala S."/>
            <person name="Pakala S."/>
            <person name="Venepally P."/>
            <person name="Chung J.K."/>
            <person name="Losada L."/>
            <person name="Nierman W.C."/>
        </authorList>
    </citation>
    <scope>NUCLEOTIDE SEQUENCE [LARGE SCALE GENOMIC DNA]</scope>
    <source>
        <strain evidence="7 10">NIH1004</strain>
    </source>
</reference>
<dbReference type="Pfam" id="PF00459">
    <property type="entry name" value="Inositol_P"/>
    <property type="match status" value="1"/>
</dbReference>
<dbReference type="EMBL" id="QUQM01000002">
    <property type="protein sequence ID" value="KAA8652322.1"/>
    <property type="molecule type" value="Genomic_DNA"/>
</dbReference>
<sequence length="361" mass="39543">MSSMGFHHELHIASLAVQRASIVTKHMQSVQDKGSRDKEDASPVTVADFAAQAILIGIVKHHFPNDHVIGEESASALRQDPGLIKRVWELVTLGLDGVDDQKEHDEILQTMPSSPDEMLEMIDLGGAGGHEDDMTRAWILDPIDGTKTFVRGQQYAVSLALVEDGEQKLGVVGYPNMAYSDATSAERLMMTEDGVDVTGYGTLLSAVKGQGAFQRPMTGGMCLHMAEPLIQSSVNKTELVFVEATASPYIAQDKHAAIRAQLQATAPFVDLWSMQTKYGALSVGAGNAMVRIPREKDYCPWVWDHAGGMLVYEESGGKLTDLDGRPFNYARGRRLMDNFGVVATLPQFHDRLLEVARQFLD</sequence>
<evidence type="ECO:0000256" key="5">
    <source>
        <dbReference type="ARBA" id="ARBA00022842"/>
    </source>
</evidence>
<dbReference type="GO" id="GO:0000103">
    <property type="term" value="P:sulfate assimilation"/>
    <property type="evidence" value="ECO:0007669"/>
    <property type="project" value="TreeGrafter"/>
</dbReference>
<dbReference type="InterPro" id="IPR000760">
    <property type="entry name" value="Inositol_monophosphatase-like"/>
</dbReference>
<evidence type="ECO:0000313" key="7">
    <source>
        <dbReference type="EMBL" id="KAA8652322.1"/>
    </source>
</evidence>
<dbReference type="GeneID" id="54323928"/>
<comment type="caution">
    <text evidence="8">The sequence shown here is derived from an EMBL/GenBank/DDBJ whole genome shotgun (WGS) entry which is preliminary data.</text>
</comment>
<evidence type="ECO:0000256" key="1">
    <source>
        <dbReference type="ARBA" id="ARBA00001946"/>
    </source>
</evidence>
<dbReference type="SUPFAM" id="SSF56655">
    <property type="entry name" value="Carbohydrate phosphatase"/>
    <property type="match status" value="1"/>
</dbReference>
<feature type="binding site" evidence="6">
    <location>
        <position position="71"/>
    </location>
    <ligand>
        <name>Mg(2+)</name>
        <dbReference type="ChEBI" id="CHEBI:18420"/>
        <label>1</label>
        <note>catalytic</note>
    </ligand>
</feature>
<dbReference type="Gene3D" id="3.30.540.10">
    <property type="entry name" value="Fructose-1,6-Bisphosphatase, subunit A, domain 1"/>
    <property type="match status" value="1"/>
</dbReference>
<evidence type="ECO:0000313" key="9">
    <source>
        <dbReference type="Proteomes" id="UP000308092"/>
    </source>
</evidence>
<dbReference type="Proteomes" id="UP000308092">
    <property type="component" value="Unassembled WGS sequence"/>
</dbReference>
<feature type="binding site" evidence="6">
    <location>
        <position position="143"/>
    </location>
    <ligand>
        <name>Mg(2+)</name>
        <dbReference type="ChEBI" id="CHEBI:18420"/>
        <label>1</label>
        <note>catalytic</note>
    </ligand>
</feature>
<accession>A0A4S3JDP8</accession>
<dbReference type="EMBL" id="SOSA01000434">
    <property type="protein sequence ID" value="THC91241.1"/>
    <property type="molecule type" value="Genomic_DNA"/>
</dbReference>
<organism evidence="8 9">
    <name type="scientific">Aspergillus tanneri</name>
    <dbReference type="NCBI Taxonomy" id="1220188"/>
    <lineage>
        <taxon>Eukaryota</taxon>
        <taxon>Fungi</taxon>
        <taxon>Dikarya</taxon>
        <taxon>Ascomycota</taxon>
        <taxon>Pezizomycotina</taxon>
        <taxon>Eurotiomycetes</taxon>
        <taxon>Eurotiomycetidae</taxon>
        <taxon>Eurotiales</taxon>
        <taxon>Aspergillaceae</taxon>
        <taxon>Aspergillus</taxon>
        <taxon>Aspergillus subgen. Circumdati</taxon>
    </lineage>
</organism>
<dbReference type="GO" id="GO:0046872">
    <property type="term" value="F:metal ion binding"/>
    <property type="evidence" value="ECO:0007669"/>
    <property type="project" value="UniProtKB-KW"/>
</dbReference>
<gene>
    <name evidence="7" type="primary">ITR2_1</name>
    <name evidence="7" type="ORF">ATNIH1004_001226</name>
    <name evidence="8" type="ORF">EYZ11_009299</name>
</gene>
<name>A0A4S3JDP8_9EURO</name>
<dbReference type="Gene3D" id="3.40.190.80">
    <property type="match status" value="1"/>
</dbReference>
<keyword evidence="5 6" id="KW-0460">Magnesium</keyword>
<keyword evidence="9" id="KW-1185">Reference proteome</keyword>
<protein>
    <submittedName>
        <fullName evidence="7">Myo-inositol transporter</fullName>
    </submittedName>
</protein>
<evidence type="ECO:0000256" key="4">
    <source>
        <dbReference type="ARBA" id="ARBA00022801"/>
    </source>
</evidence>
<dbReference type="PANTHER" id="PTHR43200">
    <property type="entry name" value="PHOSPHATASE"/>
    <property type="match status" value="1"/>
</dbReference>
<dbReference type="InterPro" id="IPR051090">
    <property type="entry name" value="Inositol_monoP_superfamily"/>
</dbReference>
<evidence type="ECO:0000256" key="6">
    <source>
        <dbReference type="PIRSR" id="PIRSR600760-2"/>
    </source>
</evidence>
<dbReference type="OrthoDB" id="411145at2759"/>
<comment type="similarity">
    <text evidence="2">Belongs to the inositol monophosphatase superfamily.</text>
</comment>
<dbReference type="CDD" id="cd01517">
    <property type="entry name" value="PAP_phosphatase"/>
    <property type="match status" value="1"/>
</dbReference>
<feature type="binding site" evidence="6">
    <location>
        <position position="144"/>
    </location>
    <ligand>
        <name>Mg(2+)</name>
        <dbReference type="ChEBI" id="CHEBI:18420"/>
        <label>1</label>
        <note>catalytic</note>
    </ligand>
</feature>
<evidence type="ECO:0000256" key="3">
    <source>
        <dbReference type="ARBA" id="ARBA00022723"/>
    </source>
</evidence>
<reference evidence="8 9" key="1">
    <citation type="submission" date="2019-03" db="EMBL/GenBank/DDBJ databases">
        <title>The genome sequence of a newly discovered highly antifungal drug resistant Aspergillus species, Aspergillus tanneri NIH 1004.</title>
        <authorList>
            <person name="Mounaud S."/>
            <person name="Singh I."/>
            <person name="Joardar V."/>
            <person name="Pakala S."/>
            <person name="Pakala S."/>
            <person name="Venepally P."/>
            <person name="Hoover J."/>
            <person name="Nierman W."/>
            <person name="Chung J."/>
            <person name="Losada L."/>
        </authorList>
    </citation>
    <scope>NUCLEOTIDE SEQUENCE [LARGE SCALE GENOMIC DNA]</scope>
    <source>
        <strain evidence="8 9">NIH1004</strain>
    </source>
</reference>
<dbReference type="PROSITE" id="PS00629">
    <property type="entry name" value="IMP_1"/>
    <property type="match status" value="1"/>
</dbReference>
<evidence type="ECO:0000313" key="8">
    <source>
        <dbReference type="EMBL" id="THC91241.1"/>
    </source>
</evidence>
<dbReference type="VEuPathDB" id="FungiDB:EYZ11_009299"/>
<dbReference type="PANTHER" id="PTHR43200:SF2">
    <property type="entry name" value="3'(2'),5'-BISPHOSPHATE NUCLEOTIDASE"/>
    <property type="match status" value="1"/>
</dbReference>
<dbReference type="STRING" id="1220188.A0A4S3JDP8"/>
<keyword evidence="3 6" id="KW-0479">Metal-binding</keyword>
<proteinExistence type="inferred from homology"/>
<evidence type="ECO:0000256" key="2">
    <source>
        <dbReference type="ARBA" id="ARBA00009759"/>
    </source>
</evidence>
<feature type="binding site" evidence="6">
    <location>
        <position position="141"/>
    </location>
    <ligand>
        <name>Mg(2+)</name>
        <dbReference type="ChEBI" id="CHEBI:18420"/>
        <label>1</label>
        <note>catalytic</note>
    </ligand>
</feature>
<comment type="cofactor">
    <cofactor evidence="1 6">
        <name>Mg(2+)</name>
        <dbReference type="ChEBI" id="CHEBI:18420"/>
    </cofactor>
</comment>
<dbReference type="Proteomes" id="UP000324241">
    <property type="component" value="Unassembled WGS sequence"/>
</dbReference>
<dbReference type="GO" id="GO:0008441">
    <property type="term" value="F:3'(2'),5'-bisphosphate nucleotidase activity"/>
    <property type="evidence" value="ECO:0007669"/>
    <property type="project" value="TreeGrafter"/>
</dbReference>
<dbReference type="AlphaFoldDB" id="A0A4S3JDP8"/>
<feature type="binding site" evidence="6">
    <location>
        <position position="304"/>
    </location>
    <ligand>
        <name>Mg(2+)</name>
        <dbReference type="ChEBI" id="CHEBI:18420"/>
        <label>1</label>
        <note>catalytic</note>
    </ligand>
</feature>
<evidence type="ECO:0000313" key="10">
    <source>
        <dbReference type="Proteomes" id="UP000324241"/>
    </source>
</evidence>